<evidence type="ECO:0000259" key="2">
    <source>
        <dbReference type="Pfam" id="PF03372"/>
    </source>
</evidence>
<dbReference type="Pfam" id="PF03372">
    <property type="entry name" value="Exo_endo_phos"/>
    <property type="match status" value="1"/>
</dbReference>
<evidence type="ECO:0000313" key="4">
    <source>
        <dbReference type="EMBL" id="SPC73249.1"/>
    </source>
</evidence>
<dbReference type="SUPFAM" id="SSF56672">
    <property type="entry name" value="DNA/RNA polymerases"/>
    <property type="match status" value="1"/>
</dbReference>
<organism evidence="4">
    <name type="scientific">Fagus sylvatica</name>
    <name type="common">Beechnut</name>
    <dbReference type="NCBI Taxonomy" id="28930"/>
    <lineage>
        <taxon>Eukaryota</taxon>
        <taxon>Viridiplantae</taxon>
        <taxon>Streptophyta</taxon>
        <taxon>Embryophyta</taxon>
        <taxon>Tracheophyta</taxon>
        <taxon>Spermatophyta</taxon>
        <taxon>Magnoliopsida</taxon>
        <taxon>eudicotyledons</taxon>
        <taxon>Gunneridae</taxon>
        <taxon>Pentapetalae</taxon>
        <taxon>rosids</taxon>
        <taxon>fabids</taxon>
        <taxon>Fagales</taxon>
        <taxon>Fagaceae</taxon>
        <taxon>Fagus</taxon>
    </lineage>
</organism>
<dbReference type="InterPro" id="IPR043502">
    <property type="entry name" value="DNA/RNA_pol_sf"/>
</dbReference>
<dbReference type="Gene3D" id="3.60.10.10">
    <property type="entry name" value="Endonuclease/exonuclease/phosphatase"/>
    <property type="match status" value="2"/>
</dbReference>
<feature type="domain" description="Endonuclease/exonuclease/phosphatase" evidence="2">
    <location>
        <begin position="382"/>
        <end position="513"/>
    </location>
</feature>
<gene>
    <name evidence="4" type="ORF">FSB_LOCUS1131</name>
</gene>
<dbReference type="GO" id="GO:0003824">
    <property type="term" value="F:catalytic activity"/>
    <property type="evidence" value="ECO:0007669"/>
    <property type="project" value="InterPro"/>
</dbReference>
<feature type="domain" description="Reverse transcriptase" evidence="1">
    <location>
        <begin position="734"/>
        <end position="846"/>
    </location>
</feature>
<accession>A0A2N9EF75</accession>
<dbReference type="InterPro" id="IPR005135">
    <property type="entry name" value="Endo/exonuclease/phosphatase"/>
</dbReference>
<name>A0A2N9EF75_FAGSY</name>
<evidence type="ECO:0008006" key="5">
    <source>
        <dbReference type="Google" id="ProtNLM"/>
    </source>
</evidence>
<dbReference type="PANTHER" id="PTHR46890:SF50">
    <property type="entry name" value="RNA-DIRECTED DNA POLYMERASE, EUKARYOTA, REVERSE TRANSCRIPTASE ZINC-BINDING DOMAIN PROTEIN-RELATED"/>
    <property type="match status" value="1"/>
</dbReference>
<dbReference type="InterPro" id="IPR000477">
    <property type="entry name" value="RT_dom"/>
</dbReference>
<evidence type="ECO:0000259" key="1">
    <source>
        <dbReference type="Pfam" id="PF00078"/>
    </source>
</evidence>
<proteinExistence type="predicted"/>
<dbReference type="InterPro" id="IPR036691">
    <property type="entry name" value="Endo/exonu/phosph_ase_sf"/>
</dbReference>
<dbReference type="InterPro" id="IPR026960">
    <property type="entry name" value="RVT-Znf"/>
</dbReference>
<dbReference type="SUPFAM" id="SSF56219">
    <property type="entry name" value="DNase I-like"/>
    <property type="match status" value="1"/>
</dbReference>
<sequence>METKGKFQGSMWLGRRGLRWMLGEMGKLKHLSSTEAGIFKFMRDGYRTLELSCLSNRGGRFVELSEYHGGSQRGNLRVPEGHHGARWIRFESELRNYFLAKTESEVSAPVGVGSAGLVTAPELGIRKKHNGRNSNPKTSKEIRNSRVRVDFAKLARRSPPRELRKECVGHEVNARVLMSDSEPRPTQKFVFKWDPHPNTLRISKLVGQARRVTWVGLRELLLDEPSRMEGPEVAAEYSPEVVEPTPAPLEPGTSSIACPLTIIAREAAQEDLAPAPREATEGLLLQCSTQDLVLDMPECGEEPQSPLICKPLAIIEPSEQDVATLGSTLVKEIARSKWVNRHYRGFCKLVGFPIDSHEQQCLELLRSIEETRALKKGELKLLSWNVRGLNDPKKREVLKNWLRKWKVDVVCLQETKLDKWPLPWCVFGDFNVVRFPSEWRGCIRVSSSMEEFSDFIEGQTLVDLPLKGGTYTWCNGSAIPSMSRIDRVLVSTDWEEHYPDVVQKLMLRPLSDHNPILLEAGGMTRGKSSFKFENMWLKAPGFVDKVFGDVGVRRQHLEWRIIKLELEKVAHLEEVSWRQKSRVLWLKEGDNNTKFFHKMANSHRRYNYMERVEVAGVVYEEDSAVREKLVHFYKSLYQKHEPWRPTVNGLDFDVISSEVRGMLERIFTIEEVLQVVSDLQGDKAPGLDGFTMVFFQKCWSVIEEDVMGFFAEVHTHFKFEKSLNASFIALIPKKQNTSNIRDFRPISLIGTSISCLPRLKSHAPVVICKLDIEKAYDHVNWNCLLHLMERMGFGIRWRRWIEAYISSVQFSVLVNGSPEGYFNSSRGLRQGDPLSPLLFLLAATGLRVKMAKSEMVPIGEVQNISELVESLYCYIGVLPLSYLGMPLGALYKATAVWNPILEKMKRRLSGWQKFVAHRIEKLQKDFLWGRMGNDVKHHVVGWDKMFGLEENNLWHRVLVEKFGVELGVWRTNHIRGAYGCGLWKGIMSGWDDYFQHVEFMFGLGNRVRFWKDKWCGDTALMNRFPLLFNCSSNCKATIDTVLHRPDSGELLSSYVVPIMAPDGLKWKCSKAGVFDSRSFYEVLNDRPGVVFPWKSIWKVKAPPRVAFFIWSAAWGKILTCDNLMLRGYTMVGWCCMCQSDGGPFVNSLCCSSSTVEFCLSSFSYPVGPSEASAGIIIWMAELVWKESFQHLEFSPSLFNVDGVA</sequence>
<dbReference type="Pfam" id="PF13966">
    <property type="entry name" value="zf-RVT"/>
    <property type="match status" value="1"/>
</dbReference>
<dbReference type="AlphaFoldDB" id="A0A2N9EF75"/>
<protein>
    <recommendedName>
        <fullName evidence="5">Reverse transcriptase domain-containing protein</fullName>
    </recommendedName>
</protein>
<dbReference type="PANTHER" id="PTHR46890">
    <property type="entry name" value="NON-LTR RETROLELEMENT REVERSE TRANSCRIPTASE-LIKE PROTEIN-RELATED"/>
    <property type="match status" value="1"/>
</dbReference>
<dbReference type="EMBL" id="OIVN01000047">
    <property type="protein sequence ID" value="SPC73249.1"/>
    <property type="molecule type" value="Genomic_DNA"/>
</dbReference>
<dbReference type="Pfam" id="PF00078">
    <property type="entry name" value="RVT_1"/>
    <property type="match status" value="1"/>
</dbReference>
<feature type="domain" description="Reverse transcriptase zinc-binding" evidence="3">
    <location>
        <begin position="1074"/>
        <end position="1140"/>
    </location>
</feature>
<reference evidence="4" key="1">
    <citation type="submission" date="2018-02" db="EMBL/GenBank/DDBJ databases">
        <authorList>
            <person name="Cohen D.B."/>
            <person name="Kent A.D."/>
        </authorList>
    </citation>
    <scope>NUCLEOTIDE SEQUENCE</scope>
</reference>
<dbReference type="InterPro" id="IPR052343">
    <property type="entry name" value="Retrotransposon-Effector_Assoc"/>
</dbReference>
<evidence type="ECO:0000259" key="3">
    <source>
        <dbReference type="Pfam" id="PF13966"/>
    </source>
</evidence>